<protein>
    <submittedName>
        <fullName evidence="1">Uncharacterized protein</fullName>
    </submittedName>
</protein>
<evidence type="ECO:0000313" key="1">
    <source>
        <dbReference type="EMBL" id="AKQ04420.1"/>
    </source>
</evidence>
<dbReference type="AlphaFoldDB" id="A0A0H4TC28"/>
<reference evidence="1" key="1">
    <citation type="journal article" date="2015" name="ISME J.">
        <title>Aquifer environment selects for microbial species cohorts in sediment and groundwater.</title>
        <authorList>
            <person name="Hug L.A."/>
            <person name="Thomas B.C."/>
            <person name="Brown C.T."/>
            <person name="Frischkorn K.R."/>
            <person name="Williams K.H."/>
            <person name="Tringe S.G."/>
            <person name="Banfield J.F."/>
        </authorList>
    </citation>
    <scope>NUCLEOTIDE SEQUENCE</scope>
</reference>
<organism evidence="1">
    <name type="scientific">uncultured Chloroflexi bacterium Rifle_16ft_4_minimus_5165</name>
    <dbReference type="NCBI Taxonomy" id="1665076"/>
    <lineage>
        <taxon>Bacteria</taxon>
        <taxon>Bacillati</taxon>
        <taxon>Chloroflexota</taxon>
        <taxon>environmental samples</taxon>
    </lineage>
</organism>
<sequence>MQNQGLAFYLGAVTHALYFKRFAKAGAGANHHVMHQGTGCTMQGPPGFSFGMALYMQRIAFLLEADDRGERMRKLALRAFHFY</sequence>
<name>A0A0H4TC28_9CHLR</name>
<proteinExistence type="predicted"/>
<dbReference type="EMBL" id="KT007038">
    <property type="protein sequence ID" value="AKQ04420.1"/>
    <property type="molecule type" value="Genomic_DNA"/>
</dbReference>
<accession>A0A0H4TC28</accession>